<evidence type="ECO:0000259" key="11">
    <source>
        <dbReference type="Pfam" id="PF16417"/>
    </source>
</evidence>
<dbReference type="GO" id="GO:0005634">
    <property type="term" value="C:nucleus"/>
    <property type="evidence" value="ECO:0007669"/>
    <property type="project" value="UniProtKB-SubCell"/>
</dbReference>
<proteinExistence type="inferred from homology"/>
<dbReference type="Proteomes" id="UP001201812">
    <property type="component" value="Unassembled WGS sequence"/>
</dbReference>
<feature type="compositionally biased region" description="Polar residues" evidence="7">
    <location>
        <begin position="1302"/>
        <end position="1312"/>
    </location>
</feature>
<organism evidence="12 13">
    <name type="scientific">Ditylenchus destructor</name>
    <dbReference type="NCBI Taxonomy" id="166010"/>
    <lineage>
        <taxon>Eukaryota</taxon>
        <taxon>Metazoa</taxon>
        <taxon>Ecdysozoa</taxon>
        <taxon>Nematoda</taxon>
        <taxon>Chromadorea</taxon>
        <taxon>Rhabditida</taxon>
        <taxon>Tylenchina</taxon>
        <taxon>Tylenchomorpha</taxon>
        <taxon>Sphaerularioidea</taxon>
        <taxon>Anguinidae</taxon>
        <taxon>Anguininae</taxon>
        <taxon>Ditylenchus</taxon>
    </lineage>
</organism>
<accession>A0AAD4N159</accession>
<dbReference type="InterPro" id="IPR007196">
    <property type="entry name" value="CCR4-Not_Not1_C"/>
</dbReference>
<dbReference type="InterPro" id="IPR038535">
    <property type="entry name" value="CNOT1_TTP_bind_sf"/>
</dbReference>
<dbReference type="Pfam" id="PF12842">
    <property type="entry name" value="DUF3819"/>
    <property type="match status" value="1"/>
</dbReference>
<dbReference type="GO" id="GO:0030015">
    <property type="term" value="C:CCR4-NOT core complex"/>
    <property type="evidence" value="ECO:0007669"/>
    <property type="project" value="InterPro"/>
</dbReference>
<dbReference type="InterPro" id="IPR032193">
    <property type="entry name" value="CNOT1_TTP_bind"/>
</dbReference>
<dbReference type="InterPro" id="IPR040398">
    <property type="entry name" value="Not1"/>
</dbReference>
<evidence type="ECO:0000256" key="7">
    <source>
        <dbReference type="SAM" id="MobiDB-lite"/>
    </source>
</evidence>
<dbReference type="Gene3D" id="1.25.40.180">
    <property type="match status" value="1"/>
</dbReference>
<feature type="domain" description="CCR4-NOT transcription complex subunit 1" evidence="9">
    <location>
        <begin position="541"/>
        <end position="683"/>
    </location>
</feature>
<dbReference type="GO" id="GO:0060090">
    <property type="term" value="F:molecular adaptor activity"/>
    <property type="evidence" value="ECO:0007669"/>
    <property type="project" value="TreeGrafter"/>
</dbReference>
<feature type="region of interest" description="Disordered" evidence="7">
    <location>
        <begin position="1465"/>
        <end position="1486"/>
    </location>
</feature>
<feature type="domain" description="CCR4-Not complex component Not1 C-terminal" evidence="8">
    <location>
        <begin position="938"/>
        <end position="1294"/>
    </location>
</feature>
<evidence type="ECO:0000259" key="8">
    <source>
        <dbReference type="Pfam" id="PF04054"/>
    </source>
</evidence>
<dbReference type="InterPro" id="IPR032191">
    <property type="entry name" value="CNOT1_CAF1_bind"/>
</dbReference>
<feature type="domain" description="CCR4-NOT transcription complex subunit 1 CAF1-binding" evidence="10">
    <location>
        <begin position="233"/>
        <end position="456"/>
    </location>
</feature>
<comment type="caution">
    <text evidence="12">The sequence shown here is derived from an EMBL/GenBank/DDBJ whole genome shotgun (WGS) entry which is preliminary data.</text>
</comment>
<dbReference type="Gene3D" id="1.25.40.790">
    <property type="match status" value="1"/>
</dbReference>
<dbReference type="GO" id="GO:0000288">
    <property type="term" value="P:nuclear-transcribed mRNA catabolic process, deadenylation-dependent decay"/>
    <property type="evidence" value="ECO:0007669"/>
    <property type="project" value="TreeGrafter"/>
</dbReference>
<evidence type="ECO:0000256" key="5">
    <source>
        <dbReference type="ARBA" id="ARBA00023242"/>
    </source>
</evidence>
<comment type="similarity">
    <text evidence="6">Belongs to the CNOT1 family.</text>
</comment>
<keyword evidence="2" id="KW-0678">Repressor</keyword>
<gene>
    <name evidence="12" type="ORF">DdX_08451</name>
</gene>
<dbReference type="GO" id="GO:0017148">
    <property type="term" value="P:negative regulation of translation"/>
    <property type="evidence" value="ECO:0007669"/>
    <property type="project" value="InterPro"/>
</dbReference>
<evidence type="ECO:0000256" key="6">
    <source>
        <dbReference type="ARBA" id="ARBA00025717"/>
    </source>
</evidence>
<dbReference type="InterPro" id="IPR024557">
    <property type="entry name" value="CNOT1_dom_4"/>
</dbReference>
<evidence type="ECO:0000256" key="4">
    <source>
        <dbReference type="ARBA" id="ARBA00023163"/>
    </source>
</evidence>
<sequence>MSIHFDLGYYNNMAISQQAQEQANTYFQQLYNRELTVDDFVQQLKVFSNSADLLQQEILNCVIKYLFDEYNFLHEYPDHELTITAELYGGLIRETIVQNIDFAVAVRKVLESLKGGPYDRLWSFGLIALNAFSSCLFRYPKICEMLTHMDNYDAFPQQLKSYVDCGAQGLTPYSLPAQTAIEIMNRPLSMSFSTSGRFTPVNLTIGPSVVPSLPSTPALVRAIEIENSRGGDPPRILFDKVSFMCNNLSLSNFLAKAEEMKALIANNGEAFVRWLAHYVVIKRVAMEQNYQPLYNNFLLSIKNACLDSHVEYETFKNAMTLLRSDKEKATFADRLLLKNLGQWLGLITLARDKPILIKDLDLKLLLVRAFHNGQQELLFIVPFVSKTLTASKLSSIFRPTCAWVSGLISLLAEIHSEPDLKLNLKFEIEVLCKELNIDMRNIRIGDYLRQYNHLNENGLDNHLDNHGPMMAAISAVDQTLADEHLCENTAGIRLPDSEQCEPNSASFSTVYNYKDIDISSLEDFSSHLIYPPQSVLFKHFPQSKNLCAAAIVQAVKELMGGIADRAIYAALTTTEGLCRKDFAMDSEKQNLCRAAKQMMRAITAGLSYITCREPLSTTIPSYLKQAFYNHLGPVALANPTQVRMVEECAVSVTDANLELAVCFVVKNACEKGVIEVEKQLQSDNSSGQSANQESRIFQPDANCISMQKRLPESLRLNPNALGDNFVNIYNSFASKICGFNSPPERENSLMNLVRQRVAQDGNSESVVSSSTELQPTQSNEIETVIQSKVESILREWISICYSSMPQRNQSQELNRIIGHLRQNGIMGSEENACKFIETCTAICLDISNQILSKEEAPNESFLIIRQRSYYVLDAFVKLVCSIIKHCDAGQSSTKVDLVKKTLGIIETVLCAEYQSKLENFRGACFYRILIMMFNELTARNSFLQPAIWEVLQVFGKSLFMLQPKRVPPFTLHWLDIVGHRNFIGRVLAERTTEIEKRNATAMFTQLLLCHFKFIAPFLRDSSLPPSITLVYKGTLRLLLVLLHDFPEILCDYYYAFCDVIPQNCVQLRNLVLSAYPRNVRLPNPFTVPMDTIVDVAEIFTNMKADVSSYIPADLRTKIDNYLDTRSPRAFLNELPALLQNPEVSESKYNFSLVNALVAYMGMREITAMQNKQQKVTVETVGNTAFLDIFKCLVNEWCLEGRYLLFNALANQLRYSNVLTRYFACAILYLFHETSTDAIKELITRILFERLLALRPHPWGLLVTFIELIRNPRYSFWRHEFLRYAPEIEQLFSSVAKSCVTARPSSTENGSTEQKQRDESQNSNVSKEAKAFSDEIKSFIKRLSPEEEAQLKAIFQNMNSTKSELIDQYNGFISTLAQNLKEEGEDLFAKVDSFRQHQLAKLEEVELSESAQDALSNLKEIAEDNTLTLIQECEKAQAIIQRLSDEDRQSLQLGTKKNVDCSKVGRFPFHSQHQPSAAASVESGNSD</sequence>
<evidence type="ECO:0000259" key="10">
    <source>
        <dbReference type="Pfam" id="PF16415"/>
    </source>
</evidence>
<feature type="compositionally biased region" description="Polar residues" evidence="7">
    <location>
        <begin position="1470"/>
        <end position="1486"/>
    </location>
</feature>
<keyword evidence="4" id="KW-0804">Transcription</keyword>
<comment type="subcellular location">
    <subcellularLocation>
        <location evidence="1">Nucleus</location>
    </subcellularLocation>
</comment>
<feature type="domain" description="CCR4-NOT transcription complex subunit 1 TTP binding" evidence="11">
    <location>
        <begin position="12"/>
        <end position="168"/>
    </location>
</feature>
<reference evidence="12" key="1">
    <citation type="submission" date="2022-01" db="EMBL/GenBank/DDBJ databases">
        <title>Genome Sequence Resource for Two Populations of Ditylenchus destructor, the Migratory Endoparasitic Phytonematode.</title>
        <authorList>
            <person name="Zhang H."/>
            <person name="Lin R."/>
            <person name="Xie B."/>
        </authorList>
    </citation>
    <scope>NUCLEOTIDE SEQUENCE</scope>
    <source>
        <strain evidence="12">BazhouSP</strain>
    </source>
</reference>
<feature type="region of interest" description="Disordered" evidence="7">
    <location>
        <begin position="1302"/>
        <end position="1328"/>
    </location>
</feature>
<name>A0AAD4N159_9BILA</name>
<dbReference type="PANTHER" id="PTHR13162">
    <property type="entry name" value="CCR4-NOT TRANSCRIPTION COMPLEX"/>
    <property type="match status" value="1"/>
</dbReference>
<keyword evidence="3" id="KW-0805">Transcription regulation</keyword>
<evidence type="ECO:0000256" key="2">
    <source>
        <dbReference type="ARBA" id="ARBA00022491"/>
    </source>
</evidence>
<dbReference type="GO" id="GO:0000932">
    <property type="term" value="C:P-body"/>
    <property type="evidence" value="ECO:0007669"/>
    <property type="project" value="TreeGrafter"/>
</dbReference>
<evidence type="ECO:0000313" key="13">
    <source>
        <dbReference type="Proteomes" id="UP001201812"/>
    </source>
</evidence>
<dbReference type="Pfam" id="PF16415">
    <property type="entry name" value="CNOT1_CAF1_bind"/>
    <property type="match status" value="1"/>
</dbReference>
<evidence type="ECO:0000256" key="3">
    <source>
        <dbReference type="ARBA" id="ARBA00023015"/>
    </source>
</evidence>
<evidence type="ECO:0000313" key="12">
    <source>
        <dbReference type="EMBL" id="KAI1714357.1"/>
    </source>
</evidence>
<dbReference type="Pfam" id="PF04054">
    <property type="entry name" value="Not1"/>
    <property type="match status" value="1"/>
</dbReference>
<dbReference type="EMBL" id="JAKKPZ010000013">
    <property type="protein sequence ID" value="KAI1714357.1"/>
    <property type="molecule type" value="Genomic_DNA"/>
</dbReference>
<evidence type="ECO:0000259" key="9">
    <source>
        <dbReference type="Pfam" id="PF12842"/>
    </source>
</evidence>
<keyword evidence="13" id="KW-1185">Reference proteome</keyword>
<evidence type="ECO:0000256" key="1">
    <source>
        <dbReference type="ARBA" id="ARBA00004123"/>
    </source>
</evidence>
<protein>
    <submittedName>
        <fullName evidence="12">CCR4-Not complex component, not1 domain-containing protein</fullName>
    </submittedName>
</protein>
<dbReference type="PANTHER" id="PTHR13162:SF8">
    <property type="entry name" value="CCR4-NOT TRANSCRIPTION COMPLEX SUBUNIT 1"/>
    <property type="match status" value="1"/>
</dbReference>
<dbReference type="Pfam" id="PF16417">
    <property type="entry name" value="CNOT1_TTP_bind"/>
    <property type="match status" value="1"/>
</dbReference>
<dbReference type="Gene3D" id="1.25.40.800">
    <property type="match status" value="1"/>
</dbReference>
<keyword evidence="5" id="KW-0539">Nucleus</keyword>
<dbReference type="Gene3D" id="1.25.40.840">
    <property type="entry name" value="CCR4-NOT transcription complex subunit 1 TTP binding domain"/>
    <property type="match status" value="1"/>
</dbReference>